<name>A0ABN2T5E4_9ACTN</name>
<dbReference type="Gene3D" id="1.25.40.10">
    <property type="entry name" value="Tetratricopeptide repeat domain"/>
    <property type="match status" value="1"/>
</dbReference>
<comment type="caution">
    <text evidence="2">The sequence shown here is derived from an EMBL/GenBank/DDBJ whole genome shotgun (WGS) entry which is preliminary data.</text>
</comment>
<dbReference type="SUPFAM" id="SSF52540">
    <property type="entry name" value="P-loop containing nucleoside triphosphate hydrolases"/>
    <property type="match status" value="1"/>
</dbReference>
<feature type="region of interest" description="Disordered" evidence="1">
    <location>
        <begin position="1"/>
        <end position="30"/>
    </location>
</feature>
<protein>
    <submittedName>
        <fullName evidence="2">Uncharacterized protein</fullName>
    </submittedName>
</protein>
<sequence>MERRDIPGDGDMTRGGPDSHASGETRNDFSGRAESVFMARDIHDLTFVSGGGPQASHVPWQVPAAPASFVNRRAELARLGSALGNRDGAQVVVCEGPRGIGKTALLRQGAAALSDRFPGGQFYFEFPQVDAGKRGDADLAVTAFLRKLGVNGKYLPNTYDERVAEFRTLTRDTATLVVLEGAEEPAQVRALIPSGAGSAVLVASDGPSLAELELDGARSMTLRPLEPEDGRKLLLDMCDGTIDPDDRHCRDAADRLVAACHGLPLAIVMVATRLRRQLSPDVRALAEELEDEKRRLAGMGVSAHLTLSATFGLTYRRLSDAASTAYRALGSWPGPHIDGGLAASITGGREEDTRTWLRELVDANLIEEFAADRYRFRHELIRLDARDRAHHQDPAEERQARLRRGLDRYLVLMAFADHAVMGVRTRITDTAALMAGAADPFDGDQRRALDRLDDEREAIVELASAAAHAGFPDHAWQIAEMATALYMNVRYINDWVRTGTIGADAARTAGNPRAEARLRAAVSRPLTDLGKLDQAGEQLDRALEAVEHVDDLMLRSSVHEFHGRYLDYVDPERAIGAYDRARELSEHVARTAASVEEQRNGRRGAALAVYFRGRAHAAADRLDVADAELTDALGRFRALADERMAARVRVSLGRLHQRVGRLRDASRELNDAVRALRGGKHKYYAAEACEILADIHAELGARDETRRHLADALAIYEECGSPRARTVRARLEELGDNGD</sequence>
<evidence type="ECO:0000256" key="1">
    <source>
        <dbReference type="SAM" id="MobiDB-lite"/>
    </source>
</evidence>
<dbReference type="InterPro" id="IPR011990">
    <property type="entry name" value="TPR-like_helical_dom_sf"/>
</dbReference>
<evidence type="ECO:0000313" key="2">
    <source>
        <dbReference type="EMBL" id="GAA1999214.1"/>
    </source>
</evidence>
<accession>A0ABN2T5E4</accession>
<dbReference type="InterPro" id="IPR027417">
    <property type="entry name" value="P-loop_NTPase"/>
</dbReference>
<dbReference type="Proteomes" id="UP001501585">
    <property type="component" value="Unassembled WGS sequence"/>
</dbReference>
<dbReference type="PANTHER" id="PTHR47691:SF3">
    <property type="entry name" value="HTH-TYPE TRANSCRIPTIONAL REGULATOR RV0890C-RELATED"/>
    <property type="match status" value="1"/>
</dbReference>
<proteinExistence type="predicted"/>
<keyword evidence="3" id="KW-1185">Reference proteome</keyword>
<dbReference type="EMBL" id="BAAAPC010000011">
    <property type="protein sequence ID" value="GAA1999214.1"/>
    <property type="molecule type" value="Genomic_DNA"/>
</dbReference>
<reference evidence="2 3" key="1">
    <citation type="journal article" date="2019" name="Int. J. Syst. Evol. Microbiol.">
        <title>The Global Catalogue of Microorganisms (GCM) 10K type strain sequencing project: providing services to taxonomists for standard genome sequencing and annotation.</title>
        <authorList>
            <consortium name="The Broad Institute Genomics Platform"/>
            <consortium name="The Broad Institute Genome Sequencing Center for Infectious Disease"/>
            <person name="Wu L."/>
            <person name="Ma J."/>
        </authorList>
    </citation>
    <scope>NUCLEOTIDE SEQUENCE [LARGE SCALE GENOMIC DNA]</scope>
    <source>
        <strain evidence="2 3">JCM 15313</strain>
    </source>
</reference>
<organism evidence="2 3">
    <name type="scientific">Nocardiopsis rhodophaea</name>
    <dbReference type="NCBI Taxonomy" id="280238"/>
    <lineage>
        <taxon>Bacteria</taxon>
        <taxon>Bacillati</taxon>
        <taxon>Actinomycetota</taxon>
        <taxon>Actinomycetes</taxon>
        <taxon>Streptosporangiales</taxon>
        <taxon>Nocardiopsidaceae</taxon>
        <taxon>Nocardiopsis</taxon>
    </lineage>
</organism>
<evidence type="ECO:0000313" key="3">
    <source>
        <dbReference type="Proteomes" id="UP001501585"/>
    </source>
</evidence>
<dbReference type="SUPFAM" id="SSF48452">
    <property type="entry name" value="TPR-like"/>
    <property type="match status" value="1"/>
</dbReference>
<dbReference type="PANTHER" id="PTHR47691">
    <property type="entry name" value="REGULATOR-RELATED"/>
    <property type="match status" value="1"/>
</dbReference>
<gene>
    <name evidence="2" type="ORF">GCM10009799_27950</name>
</gene>
<dbReference type="Gene3D" id="3.40.50.300">
    <property type="entry name" value="P-loop containing nucleotide triphosphate hydrolases"/>
    <property type="match status" value="1"/>
</dbReference>
<feature type="compositionally biased region" description="Basic and acidic residues" evidence="1">
    <location>
        <begin position="21"/>
        <end position="30"/>
    </location>
</feature>